<dbReference type="InterPro" id="IPR005123">
    <property type="entry name" value="Oxoglu/Fe-dep_dioxygenase_dom"/>
</dbReference>
<dbReference type="SUPFAM" id="SSF47473">
    <property type="entry name" value="EF-hand"/>
    <property type="match status" value="1"/>
</dbReference>
<dbReference type="Proteomes" id="UP001159428">
    <property type="component" value="Unassembled WGS sequence"/>
</dbReference>
<dbReference type="InterPro" id="IPR006620">
    <property type="entry name" value="Pro_4_hyd_alph"/>
</dbReference>
<evidence type="ECO:0000256" key="3">
    <source>
        <dbReference type="ARBA" id="ARBA00022837"/>
    </source>
</evidence>
<dbReference type="GO" id="GO:0004656">
    <property type="term" value="F:procollagen-proline 4-dioxygenase activity"/>
    <property type="evidence" value="ECO:0007669"/>
    <property type="project" value="TreeGrafter"/>
</dbReference>
<keyword evidence="3" id="KW-0106">Calcium</keyword>
<comment type="caution">
    <text evidence="11">The sequence shown here is derived from an EMBL/GenBank/DDBJ whole genome shotgun (WGS) entry which is preliminary data.</text>
</comment>
<dbReference type="InterPro" id="IPR044862">
    <property type="entry name" value="Pro_4_hyd_alph_FE2OG_OXY"/>
</dbReference>
<keyword evidence="4" id="KW-0847">Vitamin C</keyword>
<proteinExistence type="predicted"/>
<protein>
    <recommendedName>
        <fullName evidence="13">Procollagen-proline 4-dioxygenase</fullName>
    </recommendedName>
</protein>
<evidence type="ECO:0000256" key="5">
    <source>
        <dbReference type="ARBA" id="ARBA00022964"/>
    </source>
</evidence>
<evidence type="ECO:0000256" key="1">
    <source>
        <dbReference type="ARBA" id="ARBA00001961"/>
    </source>
</evidence>
<keyword evidence="5" id="KW-0223">Dioxygenase</keyword>
<dbReference type="InterPro" id="IPR002048">
    <property type="entry name" value="EF_hand_dom"/>
</dbReference>
<reference evidence="11 12" key="1">
    <citation type="submission" date="2022-05" db="EMBL/GenBank/DDBJ databases">
        <authorList>
            <consortium name="Genoscope - CEA"/>
            <person name="William W."/>
        </authorList>
    </citation>
    <scope>NUCLEOTIDE SEQUENCE [LARGE SCALE GENOMIC DNA]</scope>
</reference>
<dbReference type="InterPro" id="IPR011992">
    <property type="entry name" value="EF-hand-dom_pair"/>
</dbReference>
<feature type="domain" description="Fe2OG dioxygenase" evidence="10">
    <location>
        <begin position="271"/>
        <end position="427"/>
    </location>
</feature>
<dbReference type="FunFam" id="2.60.120.620:FF:000008">
    <property type="entry name" value="transmembrane prolyl 4-hydroxylase"/>
    <property type="match status" value="2"/>
</dbReference>
<evidence type="ECO:0000256" key="6">
    <source>
        <dbReference type="ARBA" id="ARBA00023002"/>
    </source>
</evidence>
<dbReference type="GO" id="GO:0005506">
    <property type="term" value="F:iron ion binding"/>
    <property type="evidence" value="ECO:0007669"/>
    <property type="project" value="InterPro"/>
</dbReference>
<keyword evidence="8" id="KW-0732">Signal</keyword>
<evidence type="ECO:0000259" key="10">
    <source>
        <dbReference type="PROSITE" id="PS51471"/>
    </source>
</evidence>
<dbReference type="GO" id="GO:0005783">
    <property type="term" value="C:endoplasmic reticulum"/>
    <property type="evidence" value="ECO:0007669"/>
    <property type="project" value="TreeGrafter"/>
</dbReference>
<dbReference type="PROSITE" id="PS50222">
    <property type="entry name" value="EF_HAND_2"/>
    <property type="match status" value="1"/>
</dbReference>
<evidence type="ECO:0000259" key="9">
    <source>
        <dbReference type="PROSITE" id="PS50222"/>
    </source>
</evidence>
<organism evidence="11 12">
    <name type="scientific">Pocillopora meandrina</name>
    <dbReference type="NCBI Taxonomy" id="46732"/>
    <lineage>
        <taxon>Eukaryota</taxon>
        <taxon>Metazoa</taxon>
        <taxon>Cnidaria</taxon>
        <taxon>Anthozoa</taxon>
        <taxon>Hexacorallia</taxon>
        <taxon>Scleractinia</taxon>
        <taxon>Astrocoeniina</taxon>
        <taxon>Pocilloporidae</taxon>
        <taxon>Pocillopora</taxon>
    </lineage>
</organism>
<evidence type="ECO:0000313" key="12">
    <source>
        <dbReference type="Proteomes" id="UP001159428"/>
    </source>
</evidence>
<dbReference type="GO" id="GO:0005509">
    <property type="term" value="F:calcium ion binding"/>
    <property type="evidence" value="ECO:0007669"/>
    <property type="project" value="InterPro"/>
</dbReference>
<dbReference type="InterPro" id="IPR018247">
    <property type="entry name" value="EF_Hand_1_Ca_BS"/>
</dbReference>
<dbReference type="PROSITE" id="PS00018">
    <property type="entry name" value="EF_HAND_1"/>
    <property type="match status" value="2"/>
</dbReference>
<keyword evidence="2" id="KW-0479">Metal-binding</keyword>
<dbReference type="AlphaFoldDB" id="A0AAU9VLL4"/>
<feature type="chain" id="PRO_5043728931" description="Procollagen-proline 4-dioxygenase" evidence="8">
    <location>
        <begin position="24"/>
        <end position="876"/>
    </location>
</feature>
<dbReference type="EMBL" id="CALNXJ010000001">
    <property type="protein sequence ID" value="CAH3032132.1"/>
    <property type="molecule type" value="Genomic_DNA"/>
</dbReference>
<keyword evidence="7" id="KW-0408">Iron</keyword>
<feature type="domain" description="EF-hand" evidence="9">
    <location>
        <begin position="584"/>
        <end position="610"/>
    </location>
</feature>
<dbReference type="Pfam" id="PF13640">
    <property type="entry name" value="2OG-FeII_Oxy_3"/>
    <property type="match status" value="2"/>
</dbReference>
<evidence type="ECO:0000256" key="4">
    <source>
        <dbReference type="ARBA" id="ARBA00022896"/>
    </source>
</evidence>
<evidence type="ECO:0000256" key="2">
    <source>
        <dbReference type="ARBA" id="ARBA00022723"/>
    </source>
</evidence>
<dbReference type="PANTHER" id="PTHR10869:SF246">
    <property type="entry name" value="TRANSMEMBRANE PROLYL 4-HYDROXYLASE"/>
    <property type="match status" value="1"/>
</dbReference>
<dbReference type="PANTHER" id="PTHR10869">
    <property type="entry name" value="PROLYL 4-HYDROXYLASE ALPHA SUBUNIT"/>
    <property type="match status" value="1"/>
</dbReference>
<feature type="signal peptide" evidence="8">
    <location>
        <begin position="1"/>
        <end position="23"/>
    </location>
</feature>
<evidence type="ECO:0008006" key="13">
    <source>
        <dbReference type="Google" id="ProtNLM"/>
    </source>
</evidence>
<dbReference type="InterPro" id="IPR045054">
    <property type="entry name" value="P4HA-like"/>
</dbReference>
<sequence>MALFYSVKVVYILSLVSFKFALCQDKYSDPSNSRHESCSANDHACKRREIDDGVNEGPTFVGRTGLTRLDGVKVGHVEEVDLGDCHRNRITRAMKPLLFEIPHFLTNEECDYIIKLAENNGLLSSTVRGGLTTEIDLEIPKIEHGKAQDVAGIFGAWDINNDRRITVDEVIEFGKKYIYAVFNEEDLMELLHKVNVTELDDGVITPEEFENMNSRGADTIMAHAGKTHPKYRARYSYQTFLNQRYLKDPTLDRIIERVIKLTKLPREIIYGSERLQVVYYDKNGHYHAHYDSETHLRTDVPCCHQQHEVDMLSFENPCRICRYITILYYLNDVEGGGETAFPVAENETLNFEYLKDSRGTLDYFNLSHNCHVGNLVIKPRKGTAVMWYNHFMDKESGWLGEMDQYSLHGGCDITKGEKWIANNWISAPYKDSAHIRSSLRWKFCLLCSLLALSAYCEKKPSNRTYNVCRFVREGQRCDYKKFDSSGDEPCIIGRKAGLTRINGVKVGHVEDVDLGDIVRKRITKAMRPLLFEIPNFLSEEECGHMVNLAERERFVTSTAKGGLQSWSEFEIPDIRNGPLHVDYFQYLDGDKNGKLTIEEVMTYAKTYHYLVLTKEETIEMLHNVNITELDDGFATIDEFKTMNSMGLTDLMSAMSMSHPLHRPRYSDQTWVNQRSLGDPVLNKVIERVIELTRLSREIIYGSERIQIVRYGKHGHYHAHFDSETDKRTDKRCCQLYEDVVQAFNKDEGCRLCRYVTILFYLNDVEEGGETAFPMADNVTLSMEYLTSSRGDLDYFNLSHNCHQGLAISPRKGTAIMWYNHLRDDESGWMGARDDFSLHGGCGIKRGEKWIANLWITAPYKDGAHIPSSWLRKFDVI</sequence>
<accession>A0AAU9VLL4</accession>
<gene>
    <name evidence="11" type="ORF">PMEA_00000982</name>
</gene>
<keyword evidence="6" id="KW-0560">Oxidoreductase</keyword>
<evidence type="ECO:0000313" key="11">
    <source>
        <dbReference type="EMBL" id="CAH3032132.1"/>
    </source>
</evidence>
<evidence type="ECO:0000256" key="8">
    <source>
        <dbReference type="SAM" id="SignalP"/>
    </source>
</evidence>
<evidence type="ECO:0000256" key="7">
    <source>
        <dbReference type="ARBA" id="ARBA00023004"/>
    </source>
</evidence>
<keyword evidence="12" id="KW-1185">Reference proteome</keyword>
<dbReference type="GO" id="GO:0031418">
    <property type="term" value="F:L-ascorbic acid binding"/>
    <property type="evidence" value="ECO:0007669"/>
    <property type="project" value="UniProtKB-KW"/>
</dbReference>
<dbReference type="PROSITE" id="PS51471">
    <property type="entry name" value="FE2OG_OXY"/>
    <property type="match status" value="2"/>
</dbReference>
<dbReference type="SMART" id="SM00702">
    <property type="entry name" value="P4Hc"/>
    <property type="match status" value="2"/>
</dbReference>
<dbReference type="Gene3D" id="2.60.120.620">
    <property type="entry name" value="q2cbj1_9rhob like domain"/>
    <property type="match status" value="2"/>
</dbReference>
<name>A0AAU9VLL4_9CNID</name>
<feature type="domain" description="Fe2OG dioxygenase" evidence="10">
    <location>
        <begin position="701"/>
        <end position="857"/>
    </location>
</feature>
<comment type="cofactor">
    <cofactor evidence="1">
        <name>L-ascorbate</name>
        <dbReference type="ChEBI" id="CHEBI:38290"/>
    </cofactor>
</comment>